<proteinExistence type="predicted"/>
<sequence>MNFTKLIPAQFITSSKSATASSSSSSSVDSKVSKRQAVELAVDIESPPCVLYGSATNSPGSLLSGLFKLRVRHTSETDSQVSRSVLHKNALTKTTSNNGLRKSKSLNQTTLKSFPDIIETDVKESVLIQNVTLQLIQTIYYENPFIPSNSNIQRCKDCKIKKTVLKEWEIQSQPTKIDVGTFSFPFSYLFKGSLPSTSTLGSHSNTIVRYDLIGKASFKDTRGNKKTKSNSSSSPSTPSSTKSKSKSETIKVTMPIPVTRSLLRGPDKNSLRVFPPTELTVSAVIPNVIHPKSQFPIELQVNGITSSDRRWRMRKLSWKLEETTRIRCHSCSKHIKYLKIIEKETKLKEIENLKRKHKPMKRYGDPIPQVRFSVATRNNSPLPRLNNLDLRQNSNINAAGNTNNTNNTNNNDNLNNEPTQDQDTEDQPAGEFIHPSDDALRQEYIQQQQHIREAQIEQELNNVTNLFAEESRILKDGVMKTGWKTDFSDKGHIELIMDIDCMDFNTGVTNPITRVSSLQPYNENKRQKPNMACDLQDPISGIYVSHVLSVEIIVAEETVHYPNGQPIHKSNIKKSGHVPLSTDDQRLAEISPMFANKQSQKHKPIQENEVSSNGTKLVSVPTGAARVLKMQFRLNITERSGLGISWDEEVPPVYQDVELLSPPVYENTSPISTSPIEMVITPDSSELPPLELVNSNSERPIQLFHDENRVEINQQQIQTPQSVTRKNSVTPSSSPQFQQAISIEGNIPNASDTLTPFNTSDVRVPKESEILNTDKITQ</sequence>
<dbReference type="GO" id="GO:0002092">
    <property type="term" value="P:positive regulation of receptor internalization"/>
    <property type="evidence" value="ECO:0007669"/>
    <property type="project" value="EnsemblFungi"/>
</dbReference>
<evidence type="ECO:0000313" key="3">
    <source>
        <dbReference type="EMBL" id="CCH58257.1"/>
    </source>
</evidence>
<dbReference type="OrthoDB" id="3832628at2759"/>
<protein>
    <recommendedName>
        <fullName evidence="2">LDB19 N-terminal domain-containing protein</fullName>
    </recommendedName>
</protein>
<feature type="region of interest" description="Disordered" evidence="1">
    <location>
        <begin position="221"/>
        <end position="250"/>
    </location>
</feature>
<name>I2GVV5_HENB6</name>
<dbReference type="InterPro" id="IPR024391">
    <property type="entry name" value="LDB19_N"/>
</dbReference>
<reference evidence="3 4" key="1">
    <citation type="journal article" date="2011" name="Proc. Natl. Acad. Sci. U.S.A.">
        <title>Evolutionary erosion of yeast sex chromosomes by mating-type switching accidents.</title>
        <authorList>
            <person name="Gordon J.L."/>
            <person name="Armisen D."/>
            <person name="Proux-Wera E."/>
            <person name="Oheigeartaigh S.S."/>
            <person name="Byrne K.P."/>
            <person name="Wolfe K.H."/>
        </authorList>
    </citation>
    <scope>NUCLEOTIDE SEQUENCE [LARGE SCALE GENOMIC DNA]</scope>
    <source>
        <strain evidence="4">ATCC 34711 / CBS 6284 / DSM 70876 / NBRC 10599 / NRRL Y-10934 / UCD 77-7</strain>
    </source>
</reference>
<dbReference type="STRING" id="1071380.I2GVV5"/>
<dbReference type="GO" id="GO:0033554">
    <property type="term" value="P:cellular response to stress"/>
    <property type="evidence" value="ECO:0007669"/>
    <property type="project" value="EnsemblFungi"/>
</dbReference>
<dbReference type="GO" id="GO:0031625">
    <property type="term" value="F:ubiquitin protein ligase binding"/>
    <property type="evidence" value="ECO:0007669"/>
    <property type="project" value="EnsemblFungi"/>
</dbReference>
<dbReference type="GO" id="GO:0005886">
    <property type="term" value="C:plasma membrane"/>
    <property type="evidence" value="ECO:0007669"/>
    <property type="project" value="EnsemblFungi"/>
</dbReference>
<evidence type="ECO:0000313" key="4">
    <source>
        <dbReference type="Proteomes" id="UP000002866"/>
    </source>
</evidence>
<dbReference type="GO" id="GO:0071230">
    <property type="term" value="P:cellular response to amino acid stimulus"/>
    <property type="evidence" value="ECO:0007669"/>
    <property type="project" value="EnsemblFungi"/>
</dbReference>
<dbReference type="eggNOG" id="ENOG502QS9U">
    <property type="taxonomic scope" value="Eukaryota"/>
</dbReference>
<dbReference type="EMBL" id="HE806316">
    <property type="protein sequence ID" value="CCH58257.1"/>
    <property type="molecule type" value="Genomic_DNA"/>
</dbReference>
<feature type="compositionally biased region" description="Low complexity" evidence="1">
    <location>
        <begin position="229"/>
        <end position="242"/>
    </location>
</feature>
<dbReference type="OMA" id="LRMQFKL"/>
<dbReference type="AlphaFoldDB" id="I2GVV5"/>
<feature type="region of interest" description="Disordered" evidence="1">
    <location>
        <begin position="394"/>
        <end position="429"/>
    </location>
</feature>
<dbReference type="FunCoup" id="I2GVV5">
    <property type="interactions" value="32"/>
</dbReference>
<dbReference type="GeneID" id="14493217"/>
<organism evidence="3 4">
    <name type="scientific">Henningerozyma blattae (strain ATCC 34711 / CBS 6284 / DSM 70876 / NBRC 10599 / NRRL Y-10934 / UCD 77-7)</name>
    <name type="common">Yeast</name>
    <name type="synonym">Tetrapisispora blattae</name>
    <dbReference type="NCBI Taxonomy" id="1071380"/>
    <lineage>
        <taxon>Eukaryota</taxon>
        <taxon>Fungi</taxon>
        <taxon>Dikarya</taxon>
        <taxon>Ascomycota</taxon>
        <taxon>Saccharomycotina</taxon>
        <taxon>Saccharomycetes</taxon>
        <taxon>Saccharomycetales</taxon>
        <taxon>Saccharomycetaceae</taxon>
        <taxon>Henningerozyma</taxon>
    </lineage>
</organism>
<dbReference type="Pfam" id="PF13002">
    <property type="entry name" value="LDB19"/>
    <property type="match status" value="1"/>
</dbReference>
<feature type="domain" description="LDB19 N-terminal" evidence="2">
    <location>
        <begin position="131"/>
        <end position="335"/>
    </location>
</feature>
<dbReference type="GO" id="GO:0070086">
    <property type="term" value="P:ubiquitin-dependent endocytosis"/>
    <property type="evidence" value="ECO:0007669"/>
    <property type="project" value="EnsemblFungi"/>
</dbReference>
<dbReference type="GO" id="GO:0000138">
    <property type="term" value="C:Golgi trans cisterna"/>
    <property type="evidence" value="ECO:0007669"/>
    <property type="project" value="EnsemblFungi"/>
</dbReference>
<dbReference type="Proteomes" id="UP000002866">
    <property type="component" value="Chromosome 1"/>
</dbReference>
<dbReference type="KEGG" id="tbl:TBLA_0A04630"/>
<dbReference type="GO" id="GO:0005829">
    <property type="term" value="C:cytosol"/>
    <property type="evidence" value="ECO:0007669"/>
    <property type="project" value="EnsemblFungi"/>
</dbReference>
<dbReference type="HOGENOM" id="CLU_012509_0_0_1"/>
<evidence type="ECO:0000259" key="2">
    <source>
        <dbReference type="Pfam" id="PF13002"/>
    </source>
</evidence>
<keyword evidence="4" id="KW-1185">Reference proteome</keyword>
<gene>
    <name evidence="3" type="primary">TBLA0A04630</name>
    <name evidence="3" type="ORF">TBLA_0A04630</name>
</gene>
<dbReference type="RefSeq" id="XP_004177776.1">
    <property type="nucleotide sequence ID" value="XM_004177728.1"/>
</dbReference>
<feature type="compositionally biased region" description="Low complexity" evidence="1">
    <location>
        <begin position="394"/>
        <end position="416"/>
    </location>
</feature>
<feature type="region of interest" description="Disordered" evidence="1">
    <location>
        <begin position="714"/>
        <end position="737"/>
    </location>
</feature>
<evidence type="ECO:0000256" key="1">
    <source>
        <dbReference type="SAM" id="MobiDB-lite"/>
    </source>
</evidence>
<dbReference type="InParanoid" id="I2GVV5"/>
<accession>I2GVV5</accession>